<dbReference type="EMBL" id="LWDE02001036">
    <property type="protein sequence ID" value="KAE8242784.1"/>
    <property type="molecule type" value="Genomic_DNA"/>
</dbReference>
<dbReference type="Proteomes" id="UP000077684">
    <property type="component" value="Unassembled WGS sequence"/>
</dbReference>
<gene>
    <name evidence="2" type="ORF">A4X06_0g6761</name>
</gene>
<accession>A0A8X7SUI3</accession>
<feature type="compositionally biased region" description="Polar residues" evidence="1">
    <location>
        <begin position="478"/>
        <end position="488"/>
    </location>
</feature>
<keyword evidence="3" id="KW-1185">Reference proteome</keyword>
<evidence type="ECO:0000256" key="1">
    <source>
        <dbReference type="SAM" id="MobiDB-lite"/>
    </source>
</evidence>
<organism evidence="2 3">
    <name type="scientific">Tilletia controversa</name>
    <name type="common">dwarf bunt fungus</name>
    <dbReference type="NCBI Taxonomy" id="13291"/>
    <lineage>
        <taxon>Eukaryota</taxon>
        <taxon>Fungi</taxon>
        <taxon>Dikarya</taxon>
        <taxon>Basidiomycota</taxon>
        <taxon>Ustilaginomycotina</taxon>
        <taxon>Exobasidiomycetes</taxon>
        <taxon>Tilletiales</taxon>
        <taxon>Tilletiaceae</taxon>
        <taxon>Tilletia</taxon>
    </lineage>
</organism>
<dbReference type="AlphaFoldDB" id="A0A8X7SUI3"/>
<comment type="caution">
    <text evidence="2">The sequence shown here is derived from an EMBL/GenBank/DDBJ whole genome shotgun (WGS) entry which is preliminary data.</text>
</comment>
<evidence type="ECO:0000313" key="2">
    <source>
        <dbReference type="EMBL" id="KAE8242784.1"/>
    </source>
</evidence>
<feature type="region of interest" description="Disordered" evidence="1">
    <location>
        <begin position="433"/>
        <end position="490"/>
    </location>
</feature>
<sequence length="521" mass="57762">MAASLTSSIGLMGNKCCRMCHIDGGKEALARTDGFVRFLKPGDARSSQSIKAALSDQLDAAEKGRPHSDLTALRKETGVKDTLTTKHCDNLLDLRKDLRDQGRSRDEVDRIVSARRVEITVGHWYGPLLRLHGLPIEALHTWLLGPVKYLVAEVARTVKQTGALFREAATRISSVNLDGIGDSASLDGYYLLNNAGGLTGKDMRALAQVLWLALFPLREQGLIKESLWEACRWMGVVTRLILVEEIPRNEGDEYQRNFSTALSNFFAAMLNVDPKQLKSKRKYHLLTHLCAGISLYGPAKGFATERYESFNSVARNASMSSNRAAPSRDIALRLYGQELVRQAMLDDGNKDVGSLVRFAISFRDGALFQMYGMEARKKKAVPGYFQRQQVERTVVTKEHAQAAEHLFAEEYVASSEVEYCSLRFIVSPAHEHVYPDSPTLPPAPQKPSIRAKAPKEASPAPTSAIFALHRRNEKVPTPTKTTELSSLHHSADRLHRIEAEAHTALAFDSSSAQQEHTGTRT</sequence>
<evidence type="ECO:0000313" key="3">
    <source>
        <dbReference type="Proteomes" id="UP000077684"/>
    </source>
</evidence>
<name>A0A8X7SUI3_9BASI</name>
<reference evidence="2" key="1">
    <citation type="submission" date="2016-04" db="EMBL/GenBank/DDBJ databases">
        <authorList>
            <person name="Nguyen H.D."/>
            <person name="Samba Siva P."/>
            <person name="Cullis J."/>
            <person name="Levesque C.A."/>
            <person name="Hambleton S."/>
        </authorList>
    </citation>
    <scope>NUCLEOTIDE SEQUENCE</scope>
    <source>
        <strain evidence="2">DAOMC 236426</strain>
    </source>
</reference>
<proteinExistence type="predicted"/>
<reference evidence="2" key="2">
    <citation type="journal article" date="2019" name="IMA Fungus">
        <title>Genome sequencing and comparison of five Tilletia species to identify candidate genes for the detection of regulated species infecting wheat.</title>
        <authorList>
            <person name="Nguyen H.D.T."/>
            <person name="Sultana T."/>
            <person name="Kesanakurti P."/>
            <person name="Hambleton S."/>
        </authorList>
    </citation>
    <scope>NUCLEOTIDE SEQUENCE</scope>
    <source>
        <strain evidence="2">DAOMC 236426</strain>
    </source>
</reference>
<protein>
    <submittedName>
        <fullName evidence="2">Uncharacterized protein</fullName>
    </submittedName>
</protein>